<reference evidence="1 2" key="1">
    <citation type="journal article" date="2020" name="Nat. Food">
        <title>A phased Vanilla planifolia genome enables genetic improvement of flavour and production.</title>
        <authorList>
            <person name="Hasing T."/>
            <person name="Tang H."/>
            <person name="Brym M."/>
            <person name="Khazi F."/>
            <person name="Huang T."/>
            <person name="Chambers A.H."/>
        </authorList>
    </citation>
    <scope>NUCLEOTIDE SEQUENCE [LARGE SCALE GENOMIC DNA]</scope>
    <source>
        <tissue evidence="1">Leaf</tissue>
    </source>
</reference>
<gene>
    <name evidence="1" type="ORF">HPP92_005822</name>
</gene>
<dbReference type="Proteomes" id="UP000636800">
    <property type="component" value="Chromosome 2"/>
</dbReference>
<organism evidence="1 2">
    <name type="scientific">Vanilla planifolia</name>
    <name type="common">Vanilla</name>
    <dbReference type="NCBI Taxonomy" id="51239"/>
    <lineage>
        <taxon>Eukaryota</taxon>
        <taxon>Viridiplantae</taxon>
        <taxon>Streptophyta</taxon>
        <taxon>Embryophyta</taxon>
        <taxon>Tracheophyta</taxon>
        <taxon>Spermatophyta</taxon>
        <taxon>Magnoliopsida</taxon>
        <taxon>Liliopsida</taxon>
        <taxon>Asparagales</taxon>
        <taxon>Orchidaceae</taxon>
        <taxon>Vanilloideae</taxon>
        <taxon>Vanilleae</taxon>
        <taxon>Vanilla</taxon>
    </lineage>
</organism>
<evidence type="ECO:0000313" key="2">
    <source>
        <dbReference type="Proteomes" id="UP000636800"/>
    </source>
</evidence>
<proteinExistence type="predicted"/>
<name>A0A835RJ89_VANPL</name>
<dbReference type="AlphaFoldDB" id="A0A835RJ89"/>
<dbReference type="EMBL" id="JADCNL010000002">
    <property type="protein sequence ID" value="KAG0492424.1"/>
    <property type="molecule type" value="Genomic_DNA"/>
</dbReference>
<sequence length="102" mass="10822">MYFPEATGTDVTAAREEGMQGGRVDAAGELENGARVVVAEGEENEAFIDAEKGNVSCCGRSGAVVDKAAAVKTRKRKRKKQEAAHGSVNPVRVWSLVDSDEV</sequence>
<evidence type="ECO:0000313" key="1">
    <source>
        <dbReference type="EMBL" id="KAG0492424.1"/>
    </source>
</evidence>
<keyword evidence="2" id="KW-1185">Reference proteome</keyword>
<comment type="caution">
    <text evidence="1">The sequence shown here is derived from an EMBL/GenBank/DDBJ whole genome shotgun (WGS) entry which is preliminary data.</text>
</comment>
<accession>A0A835RJ89</accession>
<protein>
    <submittedName>
        <fullName evidence="1">Uncharacterized protein</fullName>
    </submittedName>
</protein>